<evidence type="ECO:0000256" key="4">
    <source>
        <dbReference type="ARBA" id="ARBA00022485"/>
    </source>
</evidence>
<comment type="subcellular location">
    <subcellularLocation>
        <location evidence="2">Nucleus</location>
    </subcellularLocation>
</comment>
<dbReference type="CDD" id="cd18788">
    <property type="entry name" value="SF2_C_XPD"/>
    <property type="match status" value="1"/>
</dbReference>
<keyword evidence="8" id="KW-0378">Hydrolase</keyword>
<evidence type="ECO:0000256" key="1">
    <source>
        <dbReference type="ARBA" id="ARBA00001966"/>
    </source>
</evidence>
<keyword evidence="4" id="KW-0004">4Fe-4S</keyword>
<keyword evidence="7" id="KW-0227">DNA damage</keyword>
<dbReference type="InterPro" id="IPR045028">
    <property type="entry name" value="DinG/Rad3-like"/>
</dbReference>
<evidence type="ECO:0000256" key="6">
    <source>
        <dbReference type="ARBA" id="ARBA00022741"/>
    </source>
</evidence>
<keyword evidence="16" id="KW-0539">Nucleus</keyword>
<dbReference type="FunFam" id="1.10.30.20:FF:000001">
    <property type="entry name" value="DNA repair helicase rad15"/>
    <property type="match status" value="1"/>
</dbReference>
<dbReference type="FunFam" id="1.10.275.40:FF:000004">
    <property type="entry name" value="DNA repair helicase RAD3"/>
    <property type="match status" value="1"/>
</dbReference>
<keyword evidence="12" id="KW-0411">Iron-sulfur</keyword>
<dbReference type="NCBIfam" id="TIGR00604">
    <property type="entry name" value="rad3"/>
    <property type="match status" value="1"/>
</dbReference>
<keyword evidence="14" id="KW-0234">DNA repair</keyword>
<dbReference type="GO" id="GO:0046872">
    <property type="term" value="F:metal ion binding"/>
    <property type="evidence" value="ECO:0007669"/>
    <property type="project" value="UniProtKB-KW"/>
</dbReference>
<feature type="compositionally biased region" description="Basic and acidic residues" evidence="20">
    <location>
        <begin position="671"/>
        <end position="689"/>
    </location>
</feature>
<comment type="similarity">
    <text evidence="3">Belongs to the helicase family. RAD3/XPD subfamily.</text>
</comment>
<evidence type="ECO:0000256" key="17">
    <source>
        <dbReference type="ARBA" id="ARBA00044969"/>
    </source>
</evidence>
<keyword evidence="15" id="KW-0413">Isomerase</keyword>
<dbReference type="Pfam" id="PF06777">
    <property type="entry name" value="HBB"/>
    <property type="match status" value="1"/>
</dbReference>
<evidence type="ECO:0000256" key="12">
    <source>
        <dbReference type="ARBA" id="ARBA00023014"/>
    </source>
</evidence>
<evidence type="ECO:0000256" key="18">
    <source>
        <dbReference type="ARBA" id="ARBA00048954"/>
    </source>
</evidence>
<dbReference type="GO" id="GO:0043139">
    <property type="term" value="F:5'-3' DNA helicase activity"/>
    <property type="evidence" value="ECO:0007669"/>
    <property type="project" value="UniProtKB-EC"/>
</dbReference>
<dbReference type="GO" id="GO:0045951">
    <property type="term" value="P:positive regulation of mitotic recombination"/>
    <property type="evidence" value="ECO:0007669"/>
    <property type="project" value="TreeGrafter"/>
</dbReference>
<dbReference type="InterPro" id="IPR006555">
    <property type="entry name" value="ATP-dep_Helicase_C"/>
</dbReference>
<dbReference type="InterPro" id="IPR027417">
    <property type="entry name" value="P-loop_NTPase"/>
</dbReference>
<dbReference type="AlphaFoldDB" id="A0A093UUV6"/>
<evidence type="ECO:0000256" key="14">
    <source>
        <dbReference type="ARBA" id="ARBA00023204"/>
    </source>
</evidence>
<dbReference type="PANTHER" id="PTHR11472">
    <property type="entry name" value="DNA REPAIR DEAD HELICASE RAD3/XP-D SUBFAMILY MEMBER"/>
    <property type="match status" value="1"/>
</dbReference>
<evidence type="ECO:0000256" key="11">
    <source>
        <dbReference type="ARBA" id="ARBA00023004"/>
    </source>
</evidence>
<dbReference type="GO" id="GO:0006366">
    <property type="term" value="P:transcription by RNA polymerase II"/>
    <property type="evidence" value="ECO:0007669"/>
    <property type="project" value="TreeGrafter"/>
</dbReference>
<dbReference type="Pfam" id="PF06733">
    <property type="entry name" value="DEAD_2"/>
    <property type="match status" value="1"/>
</dbReference>
<evidence type="ECO:0000256" key="7">
    <source>
        <dbReference type="ARBA" id="ARBA00022763"/>
    </source>
</evidence>
<reference key="1">
    <citation type="journal article" date="2014" name="PLoS Genet.">
        <title>Signature Gene Expression Reveals Novel Clues to the Molecular Mechanisms of Dimorphic Transition in Penicillium marneffei.</title>
        <authorList>
            <person name="Yang E."/>
            <person name="Wang G."/>
            <person name="Cai J."/>
            <person name="Woo P.C."/>
            <person name="Lau S.K."/>
            <person name="Yuen K.-Y."/>
            <person name="Chow W.-N."/>
            <person name="Lin X."/>
        </authorList>
    </citation>
    <scope>NUCLEOTIDE SEQUENCE [LARGE SCALE GENOMIC DNA]</scope>
    <source>
        <strain>PM1</strain>
    </source>
</reference>
<dbReference type="GO" id="GO:0051539">
    <property type="term" value="F:4 iron, 4 sulfur cluster binding"/>
    <property type="evidence" value="ECO:0007669"/>
    <property type="project" value="UniProtKB-KW"/>
</dbReference>
<dbReference type="InterPro" id="IPR010643">
    <property type="entry name" value="HBB"/>
</dbReference>
<evidence type="ECO:0000256" key="15">
    <source>
        <dbReference type="ARBA" id="ARBA00023235"/>
    </source>
</evidence>
<dbReference type="FunFam" id="3.40.50.300:FF:000135">
    <property type="entry name" value="DNA repair helicase RAD3, putative"/>
    <property type="match status" value="1"/>
</dbReference>
<accession>A0A093UUV6</accession>
<feature type="coiled-coil region" evidence="19">
    <location>
        <begin position="167"/>
        <end position="216"/>
    </location>
</feature>
<evidence type="ECO:0000313" key="22">
    <source>
        <dbReference type="EMBL" id="KFX44047.1"/>
    </source>
</evidence>
<organism evidence="22">
    <name type="scientific">Talaromyces marneffei PM1</name>
    <dbReference type="NCBI Taxonomy" id="1077442"/>
    <lineage>
        <taxon>Eukaryota</taxon>
        <taxon>Fungi</taxon>
        <taxon>Dikarya</taxon>
        <taxon>Ascomycota</taxon>
        <taxon>Pezizomycotina</taxon>
        <taxon>Eurotiomycetes</taxon>
        <taxon>Eurotiomycetidae</taxon>
        <taxon>Eurotiales</taxon>
        <taxon>Trichocomaceae</taxon>
        <taxon>Talaromyces</taxon>
        <taxon>Talaromyces sect. Talaromyces</taxon>
    </lineage>
</organism>
<evidence type="ECO:0000256" key="10">
    <source>
        <dbReference type="ARBA" id="ARBA00022840"/>
    </source>
</evidence>
<evidence type="ECO:0000256" key="13">
    <source>
        <dbReference type="ARBA" id="ARBA00023125"/>
    </source>
</evidence>
<gene>
    <name evidence="22" type="ORF">GQ26_0311020</name>
</gene>
<keyword evidence="10" id="KW-0067">ATP-binding</keyword>
<keyword evidence="5" id="KW-0479">Metal-binding</keyword>
<comment type="catalytic activity">
    <reaction evidence="18">
        <text>ATP + H2O = ADP + phosphate + H(+)</text>
        <dbReference type="Rhea" id="RHEA:13065"/>
        <dbReference type="ChEBI" id="CHEBI:15377"/>
        <dbReference type="ChEBI" id="CHEBI:15378"/>
        <dbReference type="ChEBI" id="CHEBI:30616"/>
        <dbReference type="ChEBI" id="CHEBI:43474"/>
        <dbReference type="ChEBI" id="CHEBI:456216"/>
        <dbReference type="EC" id="5.6.2.3"/>
    </reaction>
</comment>
<evidence type="ECO:0000256" key="3">
    <source>
        <dbReference type="ARBA" id="ARBA00009146"/>
    </source>
</evidence>
<reference evidence="22" key="2">
    <citation type="journal article" date="2014" name="PLoS Genet.">
        <title>Signature gene expression reveals novel clues to the molecular mechanisms of dimorphic transition in Penicillium marneffei.</title>
        <authorList>
            <person name="Yang E."/>
            <person name="Wang G."/>
            <person name="Cai J."/>
            <person name="Woo P.C."/>
            <person name="Lau S.K."/>
            <person name="Yuen K.-Y."/>
            <person name="Chow W.-N."/>
            <person name="Lin X."/>
        </authorList>
    </citation>
    <scope>NUCLEOTIDE SEQUENCE</scope>
    <source>
        <strain evidence="22">PM1</strain>
    </source>
</reference>
<dbReference type="InterPro" id="IPR014013">
    <property type="entry name" value="Helic_SF1/SF2_ATP-bd_DinG/Rad3"/>
</dbReference>
<dbReference type="EC" id="5.6.2.3" evidence="17"/>
<keyword evidence="9 22" id="KW-0347">Helicase</keyword>
<sequence>MRFKIDELEVLFPYPKIYPEQWQYMCDLKKALDASGHCVLEMPSGTDKALHELKALMKYRASQLGYTEDFRGLGLSSRKNLCLHPSVKREKSGAVVDARCRSLTASFVVQKKERGEDVETCTYHDNLDLLEPHNLIEPVITIFWIPRLQNEFQESYRKIVLLFLTSIDLTEDSLRKASRGAKNLERKIEEMKSSDAEKLQSEYTKLVEGLKATEEARDEDLIMSNPVLPQDLLSEAVPGNIRRAEHFIAFLQRFIQYLMTRMKVTHTISETTPSFLQHLRELVFIEAKPLRFCSERLTSLVRTLELMNIEDYQPLQEVAMFATLVSTYDRGFLLILEPFESEAATVPNPVLHLACLDAAIAFRPVVERFSSIVVTSGTLTPLDMFPKMLNFTPVLQESYTMTLARRSFLPMIVTRGSDQSQISSSFQTRNDPSNLRNFGSLLLDFAKIVPDGIVVFFPSYLYMESTLHVWSGMGILDMIWNYKLILVETPDAQESSLALETYRTACCNGRGAILMSVARGKVAEGVDFDHQYGRAVICIGVPFQYTESRILRARLEFLRENYGIRENDFLSFDAMRHASQCLGRVIRGKDDYGIMVLADKRFARKRSQLPKWISQNILESEVNLSTDMAVATAKNFLRTMAQPFRAKDHEGISSWTPAQLEEQIVKRKMEEERVERGEEPVAARQRDGGNRAVGAQADEFDDDIDDEMMMLDA</sequence>
<dbReference type="Pfam" id="PF13307">
    <property type="entry name" value="Helicase_C_2"/>
    <property type="match status" value="1"/>
</dbReference>
<dbReference type="PANTHER" id="PTHR11472:SF1">
    <property type="entry name" value="GENERAL TRANSCRIPTION AND DNA REPAIR FACTOR IIH HELICASE SUBUNIT XPD"/>
    <property type="match status" value="1"/>
</dbReference>
<keyword evidence="13" id="KW-0238">DNA-binding</keyword>
<feature type="domain" description="Helicase ATP-binding" evidence="21">
    <location>
        <begin position="7"/>
        <end position="279"/>
    </location>
</feature>
<evidence type="ECO:0000256" key="20">
    <source>
        <dbReference type="SAM" id="MobiDB-lite"/>
    </source>
</evidence>
<dbReference type="SMART" id="SM00488">
    <property type="entry name" value="DEXDc2"/>
    <property type="match status" value="1"/>
</dbReference>
<evidence type="ECO:0000256" key="8">
    <source>
        <dbReference type="ARBA" id="ARBA00022801"/>
    </source>
</evidence>
<keyword evidence="11" id="KW-0408">Iron</keyword>
<evidence type="ECO:0000256" key="2">
    <source>
        <dbReference type="ARBA" id="ARBA00004123"/>
    </source>
</evidence>
<evidence type="ECO:0000256" key="5">
    <source>
        <dbReference type="ARBA" id="ARBA00022723"/>
    </source>
</evidence>
<dbReference type="InterPro" id="IPR010614">
    <property type="entry name" value="RAD3-like_helicase_DEAD"/>
</dbReference>
<comment type="caution">
    <text evidence="22">The sequence shown here is derived from an EMBL/GenBank/DDBJ whole genome shotgun (WGS) entry which is preliminary data.</text>
</comment>
<dbReference type="SMART" id="SM00491">
    <property type="entry name" value="HELICc2"/>
    <property type="match status" value="1"/>
</dbReference>
<dbReference type="Gene3D" id="3.40.50.300">
    <property type="entry name" value="P-loop containing nucleotide triphosphate hydrolases"/>
    <property type="match status" value="2"/>
</dbReference>
<name>A0A093UUV6_TALMA</name>
<evidence type="ECO:0000259" key="21">
    <source>
        <dbReference type="PROSITE" id="PS51193"/>
    </source>
</evidence>
<evidence type="ECO:0000256" key="9">
    <source>
        <dbReference type="ARBA" id="ARBA00022806"/>
    </source>
</evidence>
<proteinExistence type="inferred from homology"/>
<dbReference type="InterPro" id="IPR013020">
    <property type="entry name" value="Rad3/Chl1-like"/>
</dbReference>
<dbReference type="PROSITE" id="PS51193">
    <property type="entry name" value="HELICASE_ATP_BIND_2"/>
    <property type="match status" value="1"/>
</dbReference>
<evidence type="ECO:0000256" key="16">
    <source>
        <dbReference type="ARBA" id="ARBA00023242"/>
    </source>
</evidence>
<keyword evidence="19" id="KW-0175">Coiled coil</keyword>
<keyword evidence="6" id="KW-0547">Nucleotide-binding</keyword>
<evidence type="ECO:0000256" key="19">
    <source>
        <dbReference type="SAM" id="Coils"/>
    </source>
</evidence>
<feature type="region of interest" description="Disordered" evidence="20">
    <location>
        <begin position="671"/>
        <end position="705"/>
    </location>
</feature>
<dbReference type="GO" id="GO:0016818">
    <property type="term" value="F:hydrolase activity, acting on acid anhydrides, in phosphorus-containing anhydrides"/>
    <property type="evidence" value="ECO:0007669"/>
    <property type="project" value="InterPro"/>
</dbReference>
<dbReference type="GO" id="GO:0000112">
    <property type="term" value="C:nucleotide-excision repair factor 3 complex"/>
    <property type="evidence" value="ECO:0007669"/>
    <property type="project" value="UniProtKB-ARBA"/>
</dbReference>
<dbReference type="FunFam" id="3.40.50.300:FF:000128">
    <property type="entry name" value="Putative DNA repair helicase RAD3"/>
    <property type="match status" value="1"/>
</dbReference>
<dbReference type="EMBL" id="JPOX01000031">
    <property type="protein sequence ID" value="KFX44047.1"/>
    <property type="molecule type" value="Genomic_DNA"/>
</dbReference>
<dbReference type="InterPro" id="IPR006554">
    <property type="entry name" value="Helicase-like_DEXD_c2"/>
</dbReference>
<comment type="cofactor">
    <cofactor evidence="1">
        <name>[4Fe-4S] cluster</name>
        <dbReference type="ChEBI" id="CHEBI:49883"/>
    </cofactor>
</comment>
<dbReference type="GO" id="GO:0003684">
    <property type="term" value="F:damaged DNA binding"/>
    <property type="evidence" value="ECO:0007669"/>
    <property type="project" value="TreeGrafter"/>
</dbReference>
<dbReference type="GO" id="GO:0005524">
    <property type="term" value="F:ATP binding"/>
    <property type="evidence" value="ECO:0007669"/>
    <property type="project" value="UniProtKB-KW"/>
</dbReference>
<dbReference type="GO" id="GO:0006289">
    <property type="term" value="P:nucleotide-excision repair"/>
    <property type="evidence" value="ECO:0007669"/>
    <property type="project" value="UniProtKB-ARBA"/>
</dbReference>
<protein>
    <recommendedName>
        <fullName evidence="17">DNA 5'-3' helicase</fullName>
        <ecNumber evidence="17">5.6.2.3</ecNumber>
    </recommendedName>
</protein>